<evidence type="ECO:0000313" key="4">
    <source>
        <dbReference type="Proteomes" id="UP001523392"/>
    </source>
</evidence>
<name>A0ABT1D3N0_9PROT</name>
<dbReference type="NCBIfam" id="TIGR01845">
    <property type="entry name" value="outer_NodT"/>
    <property type="match status" value="1"/>
</dbReference>
<dbReference type="PANTHER" id="PTHR30203">
    <property type="entry name" value="OUTER MEMBRANE CATION EFFLUX PROTEIN"/>
    <property type="match status" value="1"/>
</dbReference>
<organism evidence="3 4">
    <name type="scientific">Siccirubricoccus soli</name>
    <dbReference type="NCBI Taxonomy" id="2899147"/>
    <lineage>
        <taxon>Bacteria</taxon>
        <taxon>Pseudomonadati</taxon>
        <taxon>Pseudomonadota</taxon>
        <taxon>Alphaproteobacteria</taxon>
        <taxon>Acetobacterales</taxon>
        <taxon>Roseomonadaceae</taxon>
        <taxon>Siccirubricoccus</taxon>
    </lineage>
</organism>
<dbReference type="Gene3D" id="2.20.200.10">
    <property type="entry name" value="Outer membrane efflux proteins (OEP)"/>
    <property type="match status" value="1"/>
</dbReference>
<dbReference type="EMBL" id="JAFIRR010000061">
    <property type="protein sequence ID" value="MCO6416533.1"/>
    <property type="molecule type" value="Genomic_DNA"/>
</dbReference>
<dbReference type="InterPro" id="IPR003423">
    <property type="entry name" value="OMP_efflux"/>
</dbReference>
<accession>A0ABT1D3N0</accession>
<proteinExistence type="inferred from homology"/>
<keyword evidence="4" id="KW-1185">Reference proteome</keyword>
<evidence type="ECO:0000256" key="1">
    <source>
        <dbReference type="ARBA" id="ARBA00007613"/>
    </source>
</evidence>
<keyword evidence="2" id="KW-0472">Membrane</keyword>
<dbReference type="Pfam" id="PF02321">
    <property type="entry name" value="OEP"/>
    <property type="match status" value="2"/>
</dbReference>
<protein>
    <submittedName>
        <fullName evidence="3">Efflux transporter outer membrane subunit</fullName>
    </submittedName>
</protein>
<keyword evidence="2" id="KW-0564">Palmitate</keyword>
<evidence type="ECO:0000313" key="3">
    <source>
        <dbReference type="EMBL" id="MCO6416533.1"/>
    </source>
</evidence>
<dbReference type="SUPFAM" id="SSF56954">
    <property type="entry name" value="Outer membrane efflux proteins (OEP)"/>
    <property type="match status" value="1"/>
</dbReference>
<dbReference type="PANTHER" id="PTHR30203:SF25">
    <property type="entry name" value="OUTER MEMBRANE PROTEIN-RELATED"/>
    <property type="match status" value="1"/>
</dbReference>
<dbReference type="RefSeq" id="WP_252953143.1">
    <property type="nucleotide sequence ID" value="NZ_JAFIRR010000061.1"/>
</dbReference>
<gene>
    <name evidence="3" type="ORF">JYK14_10205</name>
</gene>
<keyword evidence="2" id="KW-1134">Transmembrane beta strand</keyword>
<keyword evidence="2" id="KW-0812">Transmembrane</keyword>
<keyword evidence="2" id="KW-0449">Lipoprotein</keyword>
<comment type="subcellular location">
    <subcellularLocation>
        <location evidence="2">Cell membrane</location>
        <topology evidence="2">Lipid-anchor</topology>
    </subcellularLocation>
</comment>
<reference evidence="3 4" key="1">
    <citation type="submission" date="2021-12" db="EMBL/GenBank/DDBJ databases">
        <title>Siccirubricoccus leaddurans sp. nov., a high concentration Zn2+ tolerance bacterium.</title>
        <authorList>
            <person name="Cao Y."/>
        </authorList>
    </citation>
    <scope>NUCLEOTIDE SEQUENCE [LARGE SCALE GENOMIC DNA]</scope>
    <source>
        <strain evidence="3 4">KC 17139</strain>
    </source>
</reference>
<comment type="caution">
    <text evidence="3">The sequence shown here is derived from an EMBL/GenBank/DDBJ whole genome shotgun (WGS) entry which is preliminary data.</text>
</comment>
<sequence length="476" mass="50691">MRRAILLAVALAGCTVGPDYSGPPEVAPAAASSPNFRRVGLAPVVSTSPVARWWTGLDDPVLTSLIEIALDNGTTVRATQARLRRARAVVSEDRAGLFPQGSASGLALHSRLPTGSLTGSQGGSSATKLDLYSVGFDASWELDLFGGTRRGIEGARARAEAEEAALADAQVQLAAEVAQTYVKLRAAQRREELYRQTGEIERGVLHLTSQRRSLGSTSQADVERLTTQLDQTLADTTQVRAEADQYLDQIATLVGLEPGELDNQLARPASIPLPPAMVSIGDPVALLRRRPDIRQAERQLAASNAQIGQAVAQYFPSVSLFGTIGFGGTDASRFFSSSSLAYLGGPSISWNFLGFGRTSARVDQARAGRDEAAEQYRQVVLGALRDAETSLSRFGHQRETLLRLTSAEAAAGRAAALTRERQQAGTASLADVLDTERQRVQTEQSVVQARAALTNSFISLQKALGLGWGTPDRSGL</sequence>
<dbReference type="InterPro" id="IPR010131">
    <property type="entry name" value="MdtP/NodT-like"/>
</dbReference>
<dbReference type="Gene3D" id="1.20.1600.10">
    <property type="entry name" value="Outer membrane efflux proteins (OEP)"/>
    <property type="match status" value="1"/>
</dbReference>
<evidence type="ECO:0000256" key="2">
    <source>
        <dbReference type="RuleBase" id="RU362097"/>
    </source>
</evidence>
<dbReference type="Proteomes" id="UP001523392">
    <property type="component" value="Unassembled WGS sequence"/>
</dbReference>
<comment type="similarity">
    <text evidence="1 2">Belongs to the outer membrane factor (OMF) (TC 1.B.17) family.</text>
</comment>